<keyword evidence="6 8" id="KW-0472">Membrane</keyword>
<dbReference type="GO" id="GO:0005886">
    <property type="term" value="C:plasma membrane"/>
    <property type="evidence" value="ECO:0007669"/>
    <property type="project" value="UniProtKB-SubCell"/>
</dbReference>
<evidence type="ECO:0000256" key="5">
    <source>
        <dbReference type="ARBA" id="ARBA00022989"/>
    </source>
</evidence>
<feature type="transmembrane region" description="Helical" evidence="8">
    <location>
        <begin position="293"/>
        <end position="313"/>
    </location>
</feature>
<evidence type="ECO:0000256" key="2">
    <source>
        <dbReference type="ARBA" id="ARBA00022448"/>
    </source>
</evidence>
<feature type="transmembrane region" description="Helical" evidence="8">
    <location>
        <begin position="159"/>
        <end position="180"/>
    </location>
</feature>
<dbReference type="NCBIfam" id="TIGR00711">
    <property type="entry name" value="efflux_EmrB"/>
    <property type="match status" value="1"/>
</dbReference>
<organism evidence="10 11">
    <name type="scientific">Bradyrhizobium retamae</name>
    <dbReference type="NCBI Taxonomy" id="1300035"/>
    <lineage>
        <taxon>Bacteria</taxon>
        <taxon>Pseudomonadati</taxon>
        <taxon>Pseudomonadota</taxon>
        <taxon>Alphaproteobacteria</taxon>
        <taxon>Hyphomicrobiales</taxon>
        <taxon>Nitrobacteraceae</taxon>
        <taxon>Bradyrhizobium</taxon>
    </lineage>
</organism>
<keyword evidence="2" id="KW-0813">Transport</keyword>
<feature type="transmembrane region" description="Helical" evidence="8">
    <location>
        <begin position="192"/>
        <end position="213"/>
    </location>
</feature>
<dbReference type="PANTHER" id="PTHR42718:SF46">
    <property type="entry name" value="BLR6921 PROTEIN"/>
    <property type="match status" value="1"/>
</dbReference>
<gene>
    <name evidence="10" type="ORF">CQ13_08080</name>
</gene>
<dbReference type="InterPro" id="IPR036259">
    <property type="entry name" value="MFS_trans_sf"/>
</dbReference>
<proteinExistence type="predicted"/>
<feature type="transmembrane region" description="Helical" evidence="8">
    <location>
        <begin position="72"/>
        <end position="92"/>
    </location>
</feature>
<evidence type="ECO:0000259" key="9">
    <source>
        <dbReference type="PROSITE" id="PS50850"/>
    </source>
</evidence>
<dbReference type="EMBL" id="LLYA01000181">
    <property type="protein sequence ID" value="KRR19886.1"/>
    <property type="molecule type" value="Genomic_DNA"/>
</dbReference>
<evidence type="ECO:0000256" key="4">
    <source>
        <dbReference type="ARBA" id="ARBA00022692"/>
    </source>
</evidence>
<dbReference type="SUPFAM" id="SSF103473">
    <property type="entry name" value="MFS general substrate transporter"/>
    <property type="match status" value="1"/>
</dbReference>
<sequence>MDKQRLIPLIVATALFMENMDSTVIATSLPAIAADIGTSPLTLKLAITSYLLSLAVFIPASGWTADRFGARMVFSIAIGVFMIGSIGCALSQNVTHFVIARILQGMGGAMMTPVGRLVLLRSIDKSSLVNAMTWVTVPALVGPVIGPPLGGFITTYFSWHWIFLINIPIGLLGIFMAMKYIDPIKSEDPERFDLYGLVLAGIGLAGIAFGLSVAGLNLLPWPIVAGLVAIGTISMTLYVMHAKRTGSPVLDFSLLRLSTMRASIIGGFLFRLGIGALPFLLPLLMQEGFGLTPFQSGLVTFASAVGAMGMKTLAARIIRAFGFRYMMTINAVISAVFLAACALFTMTTPLLLIFIILVVGGFFRSLQFTAINTVAYAEVEPAQMSRATTLVSVNQQLAISAGVAVGAFSVESTMLYQHVTELSAGVFPPAFLVVAIISAASAYFFWQMPDDAGHEISGRKVVEISSRKGAEKAATKKAASEGTEDARDQRLG</sequence>
<keyword evidence="3" id="KW-1003">Cell membrane</keyword>
<feature type="transmembrane region" description="Helical" evidence="8">
    <location>
        <begin position="43"/>
        <end position="60"/>
    </location>
</feature>
<keyword evidence="11" id="KW-1185">Reference proteome</keyword>
<feature type="transmembrane region" description="Helical" evidence="8">
    <location>
        <begin position="131"/>
        <end position="153"/>
    </location>
</feature>
<reference evidence="10 11" key="1">
    <citation type="submission" date="2014-03" db="EMBL/GenBank/DDBJ databases">
        <title>Bradyrhizobium valentinum sp. nov., isolated from effective nodules of Lupinus mariae-josephae, a lupine endemic of basic-lime soils in Eastern Spain.</title>
        <authorList>
            <person name="Duran D."/>
            <person name="Rey L."/>
            <person name="Navarro A."/>
            <person name="Busquets A."/>
            <person name="Imperial J."/>
            <person name="Ruiz-Argueso T."/>
        </authorList>
    </citation>
    <scope>NUCLEOTIDE SEQUENCE [LARGE SCALE GENOMIC DNA]</scope>
    <source>
        <strain evidence="10 11">Ro19</strain>
    </source>
</reference>
<evidence type="ECO:0000313" key="10">
    <source>
        <dbReference type="EMBL" id="KRR19886.1"/>
    </source>
</evidence>
<evidence type="ECO:0000256" key="3">
    <source>
        <dbReference type="ARBA" id="ARBA00022475"/>
    </source>
</evidence>
<name>A0A0R3MJS9_9BRAD</name>
<accession>A0A0R3MJS9</accession>
<evidence type="ECO:0000256" key="8">
    <source>
        <dbReference type="SAM" id="Phobius"/>
    </source>
</evidence>
<keyword evidence="4 8" id="KW-0812">Transmembrane</keyword>
<feature type="transmembrane region" description="Helical" evidence="8">
    <location>
        <begin position="98"/>
        <end position="119"/>
    </location>
</feature>
<comment type="caution">
    <text evidence="10">The sequence shown here is derived from an EMBL/GenBank/DDBJ whole genome shotgun (WGS) entry which is preliminary data.</text>
</comment>
<dbReference type="AlphaFoldDB" id="A0A0R3MJS9"/>
<keyword evidence="5 8" id="KW-1133">Transmembrane helix</keyword>
<feature type="region of interest" description="Disordered" evidence="7">
    <location>
        <begin position="466"/>
        <end position="492"/>
    </location>
</feature>
<evidence type="ECO:0000256" key="7">
    <source>
        <dbReference type="SAM" id="MobiDB-lite"/>
    </source>
</evidence>
<dbReference type="GO" id="GO:0022857">
    <property type="term" value="F:transmembrane transporter activity"/>
    <property type="evidence" value="ECO:0007669"/>
    <property type="project" value="InterPro"/>
</dbReference>
<comment type="subcellular location">
    <subcellularLocation>
        <location evidence="1">Cell membrane</location>
        <topology evidence="1">Multi-pass membrane protein</topology>
    </subcellularLocation>
</comment>
<dbReference type="InterPro" id="IPR004638">
    <property type="entry name" value="EmrB-like"/>
</dbReference>
<protein>
    <submittedName>
        <fullName evidence="10">MFS transporter</fullName>
    </submittedName>
</protein>
<evidence type="ECO:0000256" key="1">
    <source>
        <dbReference type="ARBA" id="ARBA00004651"/>
    </source>
</evidence>
<dbReference type="Pfam" id="PF07690">
    <property type="entry name" value="MFS_1"/>
    <property type="match status" value="2"/>
</dbReference>
<feature type="transmembrane region" description="Helical" evidence="8">
    <location>
        <begin position="262"/>
        <end position="281"/>
    </location>
</feature>
<dbReference type="PROSITE" id="PS50850">
    <property type="entry name" value="MFS"/>
    <property type="match status" value="1"/>
</dbReference>
<dbReference type="InterPro" id="IPR011701">
    <property type="entry name" value="MFS"/>
</dbReference>
<dbReference type="PANTHER" id="PTHR42718">
    <property type="entry name" value="MAJOR FACILITATOR SUPERFAMILY MULTIDRUG TRANSPORTER MFSC"/>
    <property type="match status" value="1"/>
</dbReference>
<feature type="transmembrane region" description="Helical" evidence="8">
    <location>
        <begin position="219"/>
        <end position="241"/>
    </location>
</feature>
<dbReference type="InterPro" id="IPR020846">
    <property type="entry name" value="MFS_dom"/>
</dbReference>
<dbReference type="CDD" id="cd17503">
    <property type="entry name" value="MFS_LmrB_MDR_like"/>
    <property type="match status" value="1"/>
</dbReference>
<dbReference type="Gene3D" id="1.20.1250.20">
    <property type="entry name" value="MFS general substrate transporter like domains"/>
    <property type="match status" value="2"/>
</dbReference>
<evidence type="ECO:0000256" key="6">
    <source>
        <dbReference type="ARBA" id="ARBA00023136"/>
    </source>
</evidence>
<feature type="transmembrane region" description="Helical" evidence="8">
    <location>
        <begin position="422"/>
        <end position="446"/>
    </location>
</feature>
<evidence type="ECO:0000313" key="11">
    <source>
        <dbReference type="Proteomes" id="UP000052023"/>
    </source>
</evidence>
<dbReference type="OrthoDB" id="9812221at2"/>
<dbReference type="Proteomes" id="UP000052023">
    <property type="component" value="Unassembled WGS sequence"/>
</dbReference>
<dbReference type="RefSeq" id="WP_057846320.1">
    <property type="nucleotide sequence ID" value="NZ_LLYA01000181.1"/>
</dbReference>
<feature type="domain" description="Major facilitator superfamily (MFS) profile" evidence="9">
    <location>
        <begin position="7"/>
        <end position="453"/>
    </location>
</feature>